<dbReference type="EMBL" id="JANKHO010000609">
    <property type="protein sequence ID" value="KAJ3507951.1"/>
    <property type="molecule type" value="Genomic_DNA"/>
</dbReference>
<evidence type="ECO:0000313" key="1">
    <source>
        <dbReference type="EMBL" id="KAJ3507951.1"/>
    </source>
</evidence>
<dbReference type="Proteomes" id="UP001148786">
    <property type="component" value="Unassembled WGS sequence"/>
</dbReference>
<reference evidence="1" key="1">
    <citation type="submission" date="2022-07" db="EMBL/GenBank/DDBJ databases">
        <title>Genome Sequence of Agrocybe chaxingu.</title>
        <authorList>
            <person name="Buettner E."/>
        </authorList>
    </citation>
    <scope>NUCLEOTIDE SEQUENCE</scope>
    <source>
        <strain evidence="1">MP-N11</strain>
    </source>
</reference>
<name>A0A9W8JXA8_9AGAR</name>
<dbReference type="OrthoDB" id="2882671at2759"/>
<comment type="caution">
    <text evidence="1">The sequence shown here is derived from an EMBL/GenBank/DDBJ whole genome shotgun (WGS) entry which is preliminary data.</text>
</comment>
<keyword evidence="2" id="KW-1185">Reference proteome</keyword>
<sequence>MHALLPTERARRQNSRYDNALEAALLPTMRAEEEAKPAPRPPRVRLPVEIIARILHLDIQDEALPYDPYHLNYQPPSSRPLKLAALWTTTSVSINHHNVPLYVKPTQDWLSRSGSLPLDLYIYEVRRAWGDEEDSFDPAPVFEVINEHASRWLNLSVWLRPGLLEFLRGACNVPYIIQTLGITTFSPFTESNPPFSPNDASSKPRPHKVALHGTSFRSVGVCWDEVTHLNVSRFTIRDCFEVFQNCHNLTTVEVSNIEREGPAFPMAIKFQQNLLAAVLHLLGVVPGPLLDMLTLPGVEDLHFAPEDSRTVGGEALVRLLELTPLLTHLVMKYVTTSHIFFDRLVWADLTTNGVPTVPDFLPHLRVLHTSCESDFQRTSLARIIPSRLDPHFQSPALLSEFRFEWGTSDVEITMEWEDMAVVDYDLIYCPRVLREVGVNVSVVDQMRTDILDEDV</sequence>
<dbReference type="AlphaFoldDB" id="A0A9W8JXA8"/>
<evidence type="ECO:0000313" key="2">
    <source>
        <dbReference type="Proteomes" id="UP001148786"/>
    </source>
</evidence>
<organism evidence="1 2">
    <name type="scientific">Agrocybe chaxingu</name>
    <dbReference type="NCBI Taxonomy" id="84603"/>
    <lineage>
        <taxon>Eukaryota</taxon>
        <taxon>Fungi</taxon>
        <taxon>Dikarya</taxon>
        <taxon>Basidiomycota</taxon>
        <taxon>Agaricomycotina</taxon>
        <taxon>Agaricomycetes</taxon>
        <taxon>Agaricomycetidae</taxon>
        <taxon>Agaricales</taxon>
        <taxon>Agaricineae</taxon>
        <taxon>Strophariaceae</taxon>
        <taxon>Agrocybe</taxon>
    </lineage>
</organism>
<proteinExistence type="predicted"/>
<gene>
    <name evidence="1" type="ORF">NLJ89_g6017</name>
</gene>
<accession>A0A9W8JXA8</accession>
<protein>
    <submittedName>
        <fullName evidence="1">Uncharacterized protein</fullName>
    </submittedName>
</protein>